<dbReference type="PROSITE" id="PS50110">
    <property type="entry name" value="RESPONSE_REGULATORY"/>
    <property type="match status" value="1"/>
</dbReference>
<comment type="catalytic activity">
    <reaction evidence="1">
        <text>ATP + protein L-histidine = ADP + protein N-phospho-L-histidine.</text>
        <dbReference type="EC" id="2.7.13.3"/>
    </reaction>
</comment>
<dbReference type="NCBIfam" id="TIGR00229">
    <property type="entry name" value="sensory_box"/>
    <property type="match status" value="2"/>
</dbReference>
<dbReference type="InterPro" id="IPR005467">
    <property type="entry name" value="His_kinase_dom"/>
</dbReference>
<feature type="region of interest" description="Disordered" evidence="7">
    <location>
        <begin position="654"/>
        <end position="682"/>
    </location>
</feature>
<dbReference type="SUPFAM" id="SSF55785">
    <property type="entry name" value="PYP-like sensor domain (PAS domain)"/>
    <property type="match status" value="3"/>
</dbReference>
<feature type="region of interest" description="Disordered" evidence="7">
    <location>
        <begin position="545"/>
        <end position="564"/>
    </location>
</feature>
<dbReference type="Pfam" id="PF00989">
    <property type="entry name" value="PAS"/>
    <property type="match status" value="1"/>
</dbReference>
<dbReference type="InterPro" id="IPR000014">
    <property type="entry name" value="PAS"/>
</dbReference>
<dbReference type="EC" id="2.7.13.3" evidence="2"/>
<dbReference type="OrthoDB" id="418107at2759"/>
<keyword evidence="5" id="KW-0418">Kinase</keyword>
<evidence type="ECO:0000259" key="8">
    <source>
        <dbReference type="PROSITE" id="PS50109"/>
    </source>
</evidence>
<dbReference type="Pfam" id="PF02518">
    <property type="entry name" value="HATPase_c"/>
    <property type="match status" value="1"/>
</dbReference>
<feature type="domain" description="Response regulatory" evidence="9">
    <location>
        <begin position="690"/>
        <end position="808"/>
    </location>
</feature>
<evidence type="ECO:0000256" key="4">
    <source>
        <dbReference type="ARBA" id="ARBA00022679"/>
    </source>
</evidence>
<sequence>MSQLAGKLGAIFNVLPIPVFAIDLQGRVVEANAAAVEICGFKTQAELLQKDFLQALVADEDKADARVRLKEVLEGHGSGESLKVTAVTRTGRKQACLKAATTRSAAGKLDGAVICVQDMSEIKMLAGSAAHADGAEHLSGALSATGMALFCIDKECKIVEWTPKMEKLTGYLAGQASNQDATFCALASSQASMRKGLEQALRGLDIPRYNISIEHSSGRTKDAWLSVVPWRSATGSIVGAVASFQDAEEVDRRLGEADWIRTAVAEQLDRANAAIFSIDSNLCITEWNYILEDRSGKEKESVAGAKLLDLLETDSRSRAEAAAKTALAGELGSTLQISLMPGMDMVVGFSPQFSFTGKVIGALAVGQLLPSGGSTRASPQEAGTSHTTKAMILHELRSPLHGILGLATTLSQDTGPLQKPLGMIGLSAERVLNLTTNIIDYWNFCDEAKRTPASKDEVVDLLVLAKECISKCEAFKDKKGKPLKKDQVQFTKNLQSVTISGDAYQLTQMMIHILTNAFKFSSEGEVTFTVEKNEETNSAVITVTDTGAGKKPEKREDSTESRKHDGIDVGLALVREVVRIHHGRCTIEPMPGKGTSVQVFLPCSPPSDHAPADGTQAMLEPVKVPLPGTKPRGPPSSWLGPSTQIGMQINARPSPPMEGGTQTASSLPALKDGLSPPINFQDEEEDGQNLIMSVDDDFVNQEVMRSILEPSGFQVIACMSGSECLQYFDEENPRPRLLLLDLMMPGLSGFDVLQALRDKFQFGELPVVMVSAKNQSSSVVKGYDLGCADWIHKPFCRQELIARVKSHLKIRSTILGYRRRWAQVPSQESGAARPVSL</sequence>
<evidence type="ECO:0000256" key="5">
    <source>
        <dbReference type="ARBA" id="ARBA00022777"/>
    </source>
</evidence>
<evidence type="ECO:0000313" key="11">
    <source>
        <dbReference type="EMBL" id="CAE7924975.1"/>
    </source>
</evidence>
<dbReference type="CDD" id="cd00130">
    <property type="entry name" value="PAS"/>
    <property type="match status" value="2"/>
</dbReference>
<dbReference type="InterPro" id="IPR036097">
    <property type="entry name" value="HisK_dim/P_sf"/>
</dbReference>
<dbReference type="InterPro" id="IPR003594">
    <property type="entry name" value="HATPase_dom"/>
</dbReference>
<accession>A0A813BYE6</accession>
<dbReference type="InterPro" id="IPR035965">
    <property type="entry name" value="PAS-like_dom_sf"/>
</dbReference>
<dbReference type="PROSITE" id="PS50112">
    <property type="entry name" value="PAS"/>
    <property type="match status" value="2"/>
</dbReference>
<dbReference type="Gene3D" id="3.30.565.10">
    <property type="entry name" value="Histidine kinase-like ATPase, C-terminal domain"/>
    <property type="match status" value="1"/>
</dbReference>
<dbReference type="GO" id="GO:0000155">
    <property type="term" value="F:phosphorelay sensor kinase activity"/>
    <property type="evidence" value="ECO:0007669"/>
    <property type="project" value="InterPro"/>
</dbReference>
<evidence type="ECO:0000256" key="7">
    <source>
        <dbReference type="SAM" id="MobiDB-lite"/>
    </source>
</evidence>
<dbReference type="AlphaFoldDB" id="A0A813BYE6"/>
<dbReference type="SMART" id="SM00091">
    <property type="entry name" value="PAS"/>
    <property type="match status" value="3"/>
</dbReference>
<dbReference type="PRINTS" id="PR00344">
    <property type="entry name" value="BCTRLSENSOR"/>
</dbReference>
<feature type="domain" description="PAS" evidence="10">
    <location>
        <begin position="4"/>
        <end position="76"/>
    </location>
</feature>
<feature type="compositionally biased region" description="Basic and acidic residues" evidence="7">
    <location>
        <begin position="548"/>
        <end position="564"/>
    </location>
</feature>
<dbReference type="Pfam" id="PF13426">
    <property type="entry name" value="PAS_9"/>
    <property type="match status" value="1"/>
</dbReference>
<evidence type="ECO:0000256" key="6">
    <source>
        <dbReference type="PROSITE-ProRule" id="PRU00169"/>
    </source>
</evidence>
<dbReference type="Pfam" id="PF00072">
    <property type="entry name" value="Response_reg"/>
    <property type="match status" value="1"/>
</dbReference>
<protein>
    <recommendedName>
        <fullName evidence="2">histidine kinase</fullName>
        <ecNumber evidence="2">2.7.13.3</ecNumber>
    </recommendedName>
</protein>
<dbReference type="SMART" id="SM00387">
    <property type="entry name" value="HATPase_c"/>
    <property type="match status" value="1"/>
</dbReference>
<dbReference type="PANTHER" id="PTHR43047">
    <property type="entry name" value="TWO-COMPONENT HISTIDINE PROTEIN KINASE"/>
    <property type="match status" value="1"/>
</dbReference>
<dbReference type="GO" id="GO:0006355">
    <property type="term" value="P:regulation of DNA-templated transcription"/>
    <property type="evidence" value="ECO:0007669"/>
    <property type="project" value="InterPro"/>
</dbReference>
<keyword evidence="12" id="KW-1185">Reference proteome</keyword>
<dbReference type="InterPro" id="IPR001789">
    <property type="entry name" value="Sig_transdc_resp-reg_receiver"/>
</dbReference>
<feature type="modified residue" description="4-aspartylphosphate" evidence="6">
    <location>
        <position position="741"/>
    </location>
</feature>
<dbReference type="SUPFAM" id="SSF47384">
    <property type="entry name" value="Homodimeric domain of signal transducing histidine kinase"/>
    <property type="match status" value="1"/>
</dbReference>
<feature type="domain" description="Histidine kinase" evidence="8">
    <location>
        <begin position="391"/>
        <end position="605"/>
    </location>
</feature>
<evidence type="ECO:0000256" key="2">
    <source>
        <dbReference type="ARBA" id="ARBA00012438"/>
    </source>
</evidence>
<dbReference type="SUPFAM" id="SSF55874">
    <property type="entry name" value="ATPase domain of HSP90 chaperone/DNA topoisomerase II/histidine kinase"/>
    <property type="match status" value="1"/>
</dbReference>
<keyword evidence="3 6" id="KW-0597">Phosphoprotein</keyword>
<evidence type="ECO:0000259" key="9">
    <source>
        <dbReference type="PROSITE" id="PS50110"/>
    </source>
</evidence>
<dbReference type="InterPro" id="IPR004358">
    <property type="entry name" value="Sig_transdc_His_kin-like_C"/>
</dbReference>
<evidence type="ECO:0000256" key="1">
    <source>
        <dbReference type="ARBA" id="ARBA00000085"/>
    </source>
</evidence>
<dbReference type="InterPro" id="IPR003661">
    <property type="entry name" value="HisK_dim/P_dom"/>
</dbReference>
<gene>
    <name evidence="11" type="primary">todS</name>
    <name evidence="11" type="ORF">SNEC2469_LOCUS31997</name>
</gene>
<name>A0A813BYE6_9DINO</name>
<evidence type="ECO:0000256" key="3">
    <source>
        <dbReference type="ARBA" id="ARBA00022553"/>
    </source>
</evidence>
<dbReference type="EMBL" id="CAJNJA010079364">
    <property type="protein sequence ID" value="CAE7924975.1"/>
    <property type="molecule type" value="Genomic_DNA"/>
</dbReference>
<dbReference type="Gene3D" id="3.40.50.2300">
    <property type="match status" value="1"/>
</dbReference>
<proteinExistence type="predicted"/>
<comment type="caution">
    <text evidence="11">The sequence shown here is derived from an EMBL/GenBank/DDBJ whole genome shotgun (WGS) entry which is preliminary data.</text>
</comment>
<dbReference type="Proteomes" id="UP000601435">
    <property type="component" value="Unassembled WGS sequence"/>
</dbReference>
<feature type="domain" description="PAS" evidence="10">
    <location>
        <begin position="260"/>
        <end position="330"/>
    </location>
</feature>
<reference evidence="11" key="1">
    <citation type="submission" date="2021-02" db="EMBL/GenBank/DDBJ databases">
        <authorList>
            <person name="Dougan E. K."/>
            <person name="Rhodes N."/>
            <person name="Thang M."/>
            <person name="Chan C."/>
        </authorList>
    </citation>
    <scope>NUCLEOTIDE SEQUENCE</scope>
</reference>
<dbReference type="SUPFAM" id="SSF52172">
    <property type="entry name" value="CheY-like"/>
    <property type="match status" value="1"/>
</dbReference>
<evidence type="ECO:0000313" key="12">
    <source>
        <dbReference type="Proteomes" id="UP000601435"/>
    </source>
</evidence>
<dbReference type="Gene3D" id="3.30.450.20">
    <property type="entry name" value="PAS domain"/>
    <property type="match status" value="3"/>
</dbReference>
<dbReference type="SMART" id="SM00448">
    <property type="entry name" value="REC"/>
    <property type="match status" value="1"/>
</dbReference>
<dbReference type="Gene3D" id="1.10.287.130">
    <property type="match status" value="1"/>
</dbReference>
<dbReference type="InterPro" id="IPR011006">
    <property type="entry name" value="CheY-like_superfamily"/>
</dbReference>
<dbReference type="CDD" id="cd00082">
    <property type="entry name" value="HisKA"/>
    <property type="match status" value="1"/>
</dbReference>
<evidence type="ECO:0000259" key="10">
    <source>
        <dbReference type="PROSITE" id="PS50112"/>
    </source>
</evidence>
<dbReference type="CDD" id="cd00156">
    <property type="entry name" value="REC"/>
    <property type="match status" value="1"/>
</dbReference>
<feature type="non-terminal residue" evidence="11">
    <location>
        <position position="837"/>
    </location>
</feature>
<keyword evidence="4" id="KW-0808">Transferase</keyword>
<dbReference type="PROSITE" id="PS50109">
    <property type="entry name" value="HIS_KIN"/>
    <property type="match status" value="1"/>
</dbReference>
<dbReference type="InterPro" id="IPR013767">
    <property type="entry name" value="PAS_fold"/>
</dbReference>
<organism evidence="11 12">
    <name type="scientific">Symbiodinium necroappetens</name>
    <dbReference type="NCBI Taxonomy" id="1628268"/>
    <lineage>
        <taxon>Eukaryota</taxon>
        <taxon>Sar</taxon>
        <taxon>Alveolata</taxon>
        <taxon>Dinophyceae</taxon>
        <taxon>Suessiales</taxon>
        <taxon>Symbiodiniaceae</taxon>
        <taxon>Symbiodinium</taxon>
    </lineage>
</organism>
<dbReference type="InterPro" id="IPR036890">
    <property type="entry name" value="HATPase_C_sf"/>
</dbReference>